<feature type="transmembrane region" description="Helical" evidence="1">
    <location>
        <begin position="527"/>
        <end position="547"/>
    </location>
</feature>
<reference evidence="3 4" key="1">
    <citation type="journal article" date="2019" name="Nat. Microbiol.">
        <title>Mediterranean grassland soil C-N compound turnover is dependent on rainfall and depth, and is mediated by genomically divergent microorganisms.</title>
        <authorList>
            <person name="Diamond S."/>
            <person name="Andeer P.F."/>
            <person name="Li Z."/>
            <person name="Crits-Christoph A."/>
            <person name="Burstein D."/>
            <person name="Anantharaman K."/>
            <person name="Lane K.R."/>
            <person name="Thomas B.C."/>
            <person name="Pan C."/>
            <person name="Northen T.R."/>
            <person name="Banfield J.F."/>
        </authorList>
    </citation>
    <scope>NUCLEOTIDE SEQUENCE [LARGE SCALE GENOMIC DNA]</scope>
    <source>
        <strain evidence="3">NP_2</strain>
    </source>
</reference>
<feature type="transmembrane region" description="Helical" evidence="1">
    <location>
        <begin position="431"/>
        <end position="451"/>
    </location>
</feature>
<dbReference type="Gene3D" id="1.20.1640.10">
    <property type="entry name" value="Multidrug efflux transporter AcrB transmembrane domain"/>
    <property type="match status" value="2"/>
</dbReference>
<dbReference type="Proteomes" id="UP000318661">
    <property type="component" value="Unassembled WGS sequence"/>
</dbReference>
<keyword evidence="1" id="KW-0812">Transmembrane</keyword>
<dbReference type="SUPFAM" id="SSF82866">
    <property type="entry name" value="Multidrug efflux transporter AcrB transmembrane domain"/>
    <property type="match status" value="2"/>
</dbReference>
<feature type="transmembrane region" description="Helical" evidence="1">
    <location>
        <begin position="386"/>
        <end position="410"/>
    </location>
</feature>
<dbReference type="PANTHER" id="PTHR32063:SF0">
    <property type="entry name" value="SWARMING MOTILITY PROTEIN SWRC"/>
    <property type="match status" value="1"/>
</dbReference>
<evidence type="ECO:0000313" key="4">
    <source>
        <dbReference type="Proteomes" id="UP000318661"/>
    </source>
</evidence>
<dbReference type="GO" id="GO:0005886">
    <property type="term" value="C:plasma membrane"/>
    <property type="evidence" value="ECO:0007669"/>
    <property type="project" value="TreeGrafter"/>
</dbReference>
<feature type="transmembrane region" description="Helical" evidence="1">
    <location>
        <begin position="360"/>
        <end position="380"/>
    </location>
</feature>
<dbReference type="Gene3D" id="3.30.2090.10">
    <property type="entry name" value="Multidrug efflux transporter AcrB TolC docking domain, DN and DC subdomains"/>
    <property type="match status" value="2"/>
</dbReference>
<dbReference type="AlphaFoldDB" id="A0A537LQ94"/>
<dbReference type="Pfam" id="PF00873">
    <property type="entry name" value="ACR_tran"/>
    <property type="match status" value="1"/>
</dbReference>
<keyword evidence="1" id="KW-0472">Membrane</keyword>
<dbReference type="InterPro" id="IPR027463">
    <property type="entry name" value="AcrB_DN_DC_subdom"/>
</dbReference>
<keyword evidence="1" id="KW-1133">Transmembrane helix</keyword>
<accession>A0A537LQ94</accession>
<organism evidence="3 4">
    <name type="scientific">Candidatus Segetimicrobium genomatis</name>
    <dbReference type="NCBI Taxonomy" id="2569760"/>
    <lineage>
        <taxon>Bacteria</taxon>
        <taxon>Bacillati</taxon>
        <taxon>Candidatus Sysuimicrobiota</taxon>
        <taxon>Candidatus Sysuimicrobiia</taxon>
        <taxon>Candidatus Sysuimicrobiales</taxon>
        <taxon>Candidatus Segetimicrobiaceae</taxon>
        <taxon>Candidatus Segetimicrobium</taxon>
    </lineage>
</organism>
<feature type="transmembrane region" description="Helical" evidence="1">
    <location>
        <begin position="463"/>
        <end position="484"/>
    </location>
</feature>
<proteinExistence type="predicted"/>
<dbReference type="PROSITE" id="PS50156">
    <property type="entry name" value="SSD"/>
    <property type="match status" value="1"/>
</dbReference>
<dbReference type="PRINTS" id="PR00702">
    <property type="entry name" value="ACRIFLAVINRP"/>
</dbReference>
<dbReference type="SUPFAM" id="SSF82714">
    <property type="entry name" value="Multidrug efflux transporter AcrB TolC docking domain, DN and DC subdomains"/>
    <property type="match status" value="2"/>
</dbReference>
<feature type="transmembrane region" description="Helical" evidence="1">
    <location>
        <begin position="12"/>
        <end position="30"/>
    </location>
</feature>
<evidence type="ECO:0000259" key="2">
    <source>
        <dbReference type="PROSITE" id="PS50156"/>
    </source>
</evidence>
<feature type="transmembrane region" description="Helical" evidence="1">
    <location>
        <begin position="984"/>
        <end position="1011"/>
    </location>
</feature>
<feature type="transmembrane region" description="Helical" evidence="1">
    <location>
        <begin position="855"/>
        <end position="875"/>
    </location>
</feature>
<dbReference type="Gene3D" id="3.30.70.1430">
    <property type="entry name" value="Multidrug efflux transporter AcrB pore domain"/>
    <property type="match status" value="2"/>
</dbReference>
<evidence type="ECO:0000256" key="1">
    <source>
        <dbReference type="SAM" id="Phobius"/>
    </source>
</evidence>
<dbReference type="InterPro" id="IPR001036">
    <property type="entry name" value="Acrflvin-R"/>
</dbReference>
<dbReference type="InterPro" id="IPR000731">
    <property type="entry name" value="SSD"/>
</dbReference>
<dbReference type="EMBL" id="VBAJ01000020">
    <property type="protein sequence ID" value="TMJ10185.1"/>
    <property type="molecule type" value="Genomic_DNA"/>
</dbReference>
<comment type="caution">
    <text evidence="3">The sequence shown here is derived from an EMBL/GenBank/DDBJ whole genome shotgun (WGS) entry which is preliminary data.</text>
</comment>
<feature type="domain" description="SSD" evidence="2">
    <location>
        <begin position="359"/>
        <end position="488"/>
    </location>
</feature>
<dbReference type="Gene3D" id="3.30.70.1440">
    <property type="entry name" value="Multidrug efflux transporter AcrB pore domain"/>
    <property type="match status" value="1"/>
</dbReference>
<feature type="transmembrane region" description="Helical" evidence="1">
    <location>
        <begin position="957"/>
        <end position="978"/>
    </location>
</feature>
<protein>
    <submittedName>
        <fullName evidence="3">Efflux RND transporter permease subunit</fullName>
    </submittedName>
</protein>
<dbReference type="SUPFAM" id="SSF82693">
    <property type="entry name" value="Multidrug efflux transporter AcrB pore domain, PN1, PN2, PC1 and PC2 subdomains"/>
    <property type="match status" value="3"/>
</dbReference>
<name>A0A537LQ94_9BACT</name>
<feature type="transmembrane region" description="Helical" evidence="1">
    <location>
        <begin position="336"/>
        <end position="353"/>
    </location>
</feature>
<feature type="transmembrane region" description="Helical" evidence="1">
    <location>
        <begin position="882"/>
        <end position="902"/>
    </location>
</feature>
<feature type="transmembrane region" description="Helical" evidence="1">
    <location>
        <begin position="908"/>
        <end position="926"/>
    </location>
</feature>
<dbReference type="PANTHER" id="PTHR32063">
    <property type="match status" value="1"/>
</dbReference>
<gene>
    <name evidence="3" type="ORF">E6G99_01385</name>
</gene>
<evidence type="ECO:0000313" key="3">
    <source>
        <dbReference type="EMBL" id="TMJ10185.1"/>
    </source>
</evidence>
<dbReference type="GO" id="GO:0042910">
    <property type="term" value="F:xenobiotic transmembrane transporter activity"/>
    <property type="evidence" value="ECO:0007669"/>
    <property type="project" value="TreeGrafter"/>
</dbReference>
<sequence>MHRLAELSVRRPVLASVLILGLVFLGLVSYSRLTVERWPNIDIPFVAVSVRVPGASPEEVESDVTNKIESAVNTISGIDRLSSTSAEGFAIISLQFHLEKDIDVAAQEVRDKINGVLRDLPAGIDPPVISKFDPGAIPVITLALSADRPIRDITEYADKVVRPRLEGTRGVGQVEIIGGQARQINVLIDPARLMAYSLSTTDVSRSLQAQNVQIPAGSIDRGMQRLTLRTLGRVSSLDELQNLVVVNRGGVPVTLADLARIEDGAAEPETTANIDGTPAVLLQVRKQSGTNTIQVAKEIKARLGAIESTLAPGYHVALVRDQSVFVEASTHAVQEHLLVGSLLAAAVVLVFLWNVRSTFIAAIAIPTSIISTFALLAAMGLTLNTITLLALALVVGIVIDDAIVVLENIYRFMQEKGMPPLQAAIEGTREVGGAVTATTMSLIAVFLPLAFMSGIVGRFMRSFGYTMAFAIAVSLLVSFTLTPMMSARWLRPRRAGSGREGSGRGRIFSVMEAWYRRLLEASLRRRWVVVVLTVLTLFSVAPLGMAVNKNFLPEDDTSQFEVVVRAPEGWNLNATERLGTQMAADIRRLPGITYTIVTTGDDPQHSANRFTIYARMADVEQRSVSQDSMIIRVRNEVLPRYAPLGLHTQVGPASEFGGSGQFQPIEYVIGGPDLAVLTRAAQAGEKVLREIPGVVDVRSSLIGGRPQLGLTVDRPRAADLGVSVLDAASALRVLVAGTQVSTFAEGGEQYDIYLRADAPYRRDLTALSQFTIGSAKLGAVPLEQVVQARPGTGPGEIEHFSRRRQVTLTANLLPGTSQSTVLQQLDRGIRALRLGPEYAIEPAGQAAEQGRQAQAFMTAFLLSFVFMYLVLAAQFESWLHPITILLSLPLTVPFAFVSILMLHGSLNILSQLGILVLFGVVKKNAILQIDHANQLRAQGMERDVAIVAASRDRLRPILMTTVAFVAGMLPLAISRGVAAETNRAMSSVIIGGQVLSLLLTLVAIPVIYSLFDDLSKARILSRVGALLRAPWQWITAGLRVISRRRAAGPVPSELPGNAIAAEEAK</sequence>
<dbReference type="Gene3D" id="3.30.70.1320">
    <property type="entry name" value="Multidrug efflux transporter AcrB pore domain like"/>
    <property type="match status" value="1"/>
</dbReference>